<protein>
    <submittedName>
        <fullName evidence="4">MerR family transcriptional regulator</fullName>
    </submittedName>
</protein>
<gene>
    <name evidence="4" type="ORF">FNQ90_10965</name>
</gene>
<accession>A0A7W3TD18</accession>
<dbReference type="InterPro" id="IPR047057">
    <property type="entry name" value="MerR_fam"/>
</dbReference>
<dbReference type="PROSITE" id="PS50937">
    <property type="entry name" value="HTH_MERR_2"/>
    <property type="match status" value="1"/>
</dbReference>
<feature type="region of interest" description="Disordered" evidence="2">
    <location>
        <begin position="1"/>
        <end position="32"/>
    </location>
</feature>
<dbReference type="EMBL" id="VKHT01000275">
    <property type="protein sequence ID" value="MBB0244609.1"/>
    <property type="molecule type" value="Genomic_DNA"/>
</dbReference>
<dbReference type="SUPFAM" id="SSF46955">
    <property type="entry name" value="Putative DNA-binding domain"/>
    <property type="match status" value="1"/>
</dbReference>
<feature type="compositionally biased region" description="Low complexity" evidence="2">
    <location>
        <begin position="307"/>
        <end position="316"/>
    </location>
</feature>
<name>A0A7W3TD18_9ACTN</name>
<proteinExistence type="predicted"/>
<dbReference type="PANTHER" id="PTHR30204:SF93">
    <property type="entry name" value="HTH MERR-TYPE DOMAIN-CONTAINING PROTEIN"/>
    <property type="match status" value="1"/>
</dbReference>
<keyword evidence="1" id="KW-0238">DNA-binding</keyword>
<dbReference type="PANTHER" id="PTHR30204">
    <property type="entry name" value="REDOX-CYCLING DRUG-SENSING TRANSCRIPTIONAL ACTIVATOR SOXR"/>
    <property type="match status" value="1"/>
</dbReference>
<keyword evidence="5" id="KW-1185">Reference proteome</keyword>
<feature type="region of interest" description="Disordered" evidence="2">
    <location>
        <begin position="274"/>
        <end position="316"/>
    </location>
</feature>
<dbReference type="Pfam" id="PF13411">
    <property type="entry name" value="MerR_1"/>
    <property type="match status" value="1"/>
</dbReference>
<evidence type="ECO:0000313" key="5">
    <source>
        <dbReference type="Proteomes" id="UP000538929"/>
    </source>
</evidence>
<dbReference type="SMART" id="SM00422">
    <property type="entry name" value="HTH_MERR"/>
    <property type="match status" value="1"/>
</dbReference>
<evidence type="ECO:0000259" key="3">
    <source>
        <dbReference type="PROSITE" id="PS50937"/>
    </source>
</evidence>
<evidence type="ECO:0000256" key="1">
    <source>
        <dbReference type="ARBA" id="ARBA00023125"/>
    </source>
</evidence>
<evidence type="ECO:0000313" key="4">
    <source>
        <dbReference type="EMBL" id="MBB0244609.1"/>
    </source>
</evidence>
<dbReference type="RefSeq" id="WP_182606205.1">
    <property type="nucleotide sequence ID" value="NZ_VKHT01000275.1"/>
</dbReference>
<dbReference type="InterPro" id="IPR000551">
    <property type="entry name" value="MerR-type_HTH_dom"/>
</dbReference>
<comment type="caution">
    <text evidence="4">The sequence shown here is derived from an EMBL/GenBank/DDBJ whole genome shotgun (WGS) entry which is preliminary data.</text>
</comment>
<dbReference type="PRINTS" id="PR00040">
    <property type="entry name" value="HTHMERR"/>
</dbReference>
<dbReference type="InterPro" id="IPR009061">
    <property type="entry name" value="DNA-bd_dom_put_sf"/>
</dbReference>
<reference evidence="5" key="1">
    <citation type="submission" date="2019-10" db="EMBL/GenBank/DDBJ databases">
        <title>Streptomyces sp. nov., a novel actinobacterium isolated from alkaline environment.</title>
        <authorList>
            <person name="Golinska P."/>
        </authorList>
    </citation>
    <scope>NUCLEOTIDE SEQUENCE [LARGE SCALE GENOMIC DNA]</scope>
    <source>
        <strain evidence="5">DSM 42118</strain>
    </source>
</reference>
<dbReference type="Gene3D" id="1.10.1660.10">
    <property type="match status" value="1"/>
</dbReference>
<organism evidence="4 5">
    <name type="scientific">Streptomyces alkaliphilus</name>
    <dbReference type="NCBI Taxonomy" id="1472722"/>
    <lineage>
        <taxon>Bacteria</taxon>
        <taxon>Bacillati</taxon>
        <taxon>Actinomycetota</taxon>
        <taxon>Actinomycetes</taxon>
        <taxon>Kitasatosporales</taxon>
        <taxon>Streptomycetaceae</taxon>
        <taxon>Streptomyces</taxon>
    </lineage>
</organism>
<dbReference type="Proteomes" id="UP000538929">
    <property type="component" value="Unassembled WGS sequence"/>
</dbReference>
<sequence length="316" mass="33510">MTDERPARPETGPAGDTAQTGHEAVSRTGAGGEYRTAELAEAAGITVRTLRFYRERGLLPPPRREGRLAWYDDHHLARLRTIAALLARGHTLNGIAELIDAFTRGRGTGATAELLGMADHPWPPAEEEPVRLAPEDLAARFEAGDHPGEDIAANLATAMEIGYVVADGDDLVHVSRTLLEASSALVRAGLPLSSVLATGRRVRGHAEDLAESFTELLRAHLLGDVLDREAEGPLSEADLKEVSGVVEHLRPIAKQVVYAEVSLALDRRLRAEVEGRRRAADATGPAPDPAEPSGRPAAGDGDRDTPGTDTGARAGG</sequence>
<dbReference type="GO" id="GO:0003700">
    <property type="term" value="F:DNA-binding transcription factor activity"/>
    <property type="evidence" value="ECO:0007669"/>
    <property type="project" value="InterPro"/>
</dbReference>
<feature type="domain" description="HTH merR-type" evidence="3">
    <location>
        <begin position="33"/>
        <end position="101"/>
    </location>
</feature>
<dbReference type="AlphaFoldDB" id="A0A7W3TD18"/>
<evidence type="ECO:0000256" key="2">
    <source>
        <dbReference type="SAM" id="MobiDB-lite"/>
    </source>
</evidence>
<dbReference type="GO" id="GO:0003677">
    <property type="term" value="F:DNA binding"/>
    <property type="evidence" value="ECO:0007669"/>
    <property type="project" value="UniProtKB-KW"/>
</dbReference>